<dbReference type="EMBL" id="CP034205">
    <property type="protein sequence ID" value="QBZ55508.1"/>
    <property type="molecule type" value="Genomic_DNA"/>
</dbReference>
<name>A0A4P7MZN4_PYROR</name>
<proteinExistence type="predicted"/>
<feature type="compositionally biased region" description="Basic and acidic residues" evidence="1">
    <location>
        <begin position="366"/>
        <end position="382"/>
    </location>
</feature>
<feature type="region of interest" description="Disordered" evidence="1">
    <location>
        <begin position="323"/>
        <end position="401"/>
    </location>
</feature>
<sequence>MYQWYMQNQNIYHPYTQPGWLKRIVQLGVPDASRRAKNRWIPQESERYDQDTKSPDLPPVEPKGHYSPLFPCHGKSSRAKTYLVMRGCSIAHESGQAYWSNKRSATRRILMSTNTHDFQQCPRMDHQSTRTGECGHKTWTRIYLFYLHVAVKLRGADAIEARLQRALQQQSNSGDMTLSSSDRTLLNIFGDYMLERLCRLNPTDEWADGYERFLARLPGHIGRHGIDEDTLRFCKWLYSTLADLHIIEQLPEGVPYLSPQDLQVLTSDHLMAPWSSSSPESPDGATAAASMPAGVSVNVRGSLGDEEEDEYLTGFTSVADSSASAITSPFGSSTGLSRLSTPSTQWASLRPVATTATTPANNTTRQPEHELGNDGGRRDRGAQHQQQHIVAQEPSGLVRPLPPVGHRVDLPAWNTRGGGRAGDYPNAQRGSLSYSFVPYSSMPAVAPELDPPPRGAYPPSYFRYDRPLSPPSLARFDSVLGRMLPGSFPAPYYPSMSPTPPAYFT</sequence>
<feature type="compositionally biased region" description="Low complexity" evidence="1">
    <location>
        <begin position="353"/>
        <end position="364"/>
    </location>
</feature>
<protein>
    <submittedName>
        <fullName evidence="2">Uncharacterized protein</fullName>
    </submittedName>
</protein>
<evidence type="ECO:0000313" key="3">
    <source>
        <dbReference type="Proteomes" id="UP000294847"/>
    </source>
</evidence>
<evidence type="ECO:0000313" key="2">
    <source>
        <dbReference type="EMBL" id="QBZ55508.1"/>
    </source>
</evidence>
<organism evidence="2 3">
    <name type="scientific">Pyricularia oryzae</name>
    <name type="common">Rice blast fungus</name>
    <name type="synonym">Magnaporthe oryzae</name>
    <dbReference type="NCBI Taxonomy" id="318829"/>
    <lineage>
        <taxon>Eukaryota</taxon>
        <taxon>Fungi</taxon>
        <taxon>Dikarya</taxon>
        <taxon>Ascomycota</taxon>
        <taxon>Pezizomycotina</taxon>
        <taxon>Sordariomycetes</taxon>
        <taxon>Sordariomycetidae</taxon>
        <taxon>Magnaporthales</taxon>
        <taxon>Pyriculariaceae</taxon>
        <taxon>Pyricularia</taxon>
    </lineage>
</organism>
<accession>A0A4P7MZN4</accession>
<reference evidence="2 3" key="1">
    <citation type="journal article" date="2019" name="Mol. Biol. Evol.">
        <title>Blast fungal genomes show frequent chromosomal changes, gene gains and losses, and effector gene turnover.</title>
        <authorList>
            <person name="Gomez Luciano L.B."/>
            <person name="Jason Tsai I."/>
            <person name="Chuma I."/>
            <person name="Tosa Y."/>
            <person name="Chen Y.H."/>
            <person name="Li J.Y."/>
            <person name="Li M.Y."/>
            <person name="Jade Lu M.Y."/>
            <person name="Nakayashiki H."/>
            <person name="Li W.H."/>
        </authorList>
    </citation>
    <scope>NUCLEOTIDE SEQUENCE [LARGE SCALE GENOMIC DNA]</scope>
    <source>
        <strain evidence="2">MZ5-1-6</strain>
    </source>
</reference>
<feature type="compositionally biased region" description="Basic and acidic residues" evidence="1">
    <location>
        <begin position="44"/>
        <end position="54"/>
    </location>
</feature>
<feature type="compositionally biased region" description="Polar residues" evidence="1">
    <location>
        <begin position="323"/>
        <end position="347"/>
    </location>
</feature>
<feature type="region of interest" description="Disordered" evidence="1">
    <location>
        <begin position="36"/>
        <end position="60"/>
    </location>
</feature>
<dbReference type="Proteomes" id="UP000294847">
    <property type="component" value="Chromosome 2"/>
</dbReference>
<gene>
    <name evidence="2" type="ORF">PoMZ_00406</name>
</gene>
<dbReference type="AlphaFoldDB" id="A0A4P7MZN4"/>
<evidence type="ECO:0000256" key="1">
    <source>
        <dbReference type="SAM" id="MobiDB-lite"/>
    </source>
</evidence>